<dbReference type="Pfam" id="PF00412">
    <property type="entry name" value="LIM"/>
    <property type="match status" value="1"/>
</dbReference>
<dbReference type="GO" id="GO:0001725">
    <property type="term" value="C:stress fiber"/>
    <property type="evidence" value="ECO:0007669"/>
    <property type="project" value="TreeGrafter"/>
</dbReference>
<feature type="non-terminal residue" evidence="7">
    <location>
        <position position="1"/>
    </location>
</feature>
<dbReference type="AlphaFoldDB" id="A0A2G9TA55"/>
<evidence type="ECO:0000256" key="1">
    <source>
        <dbReference type="ARBA" id="ARBA00022723"/>
    </source>
</evidence>
<evidence type="ECO:0000313" key="8">
    <source>
        <dbReference type="Proteomes" id="UP000230423"/>
    </source>
</evidence>
<keyword evidence="2" id="KW-0677">Repeat</keyword>
<evidence type="ECO:0000313" key="7">
    <source>
        <dbReference type="EMBL" id="PIO54849.1"/>
    </source>
</evidence>
<dbReference type="GO" id="GO:0098609">
    <property type="term" value="P:cell-cell adhesion"/>
    <property type="evidence" value="ECO:0007669"/>
    <property type="project" value="TreeGrafter"/>
</dbReference>
<dbReference type="PANTHER" id="PTHR24207:SF2">
    <property type="entry name" value="ZYX102 PROTEIN"/>
    <property type="match status" value="1"/>
</dbReference>
<accession>A0A2G9TA55</accession>
<evidence type="ECO:0000259" key="6">
    <source>
        <dbReference type="PROSITE" id="PS50023"/>
    </source>
</evidence>
<keyword evidence="3 5" id="KW-0862">Zinc</keyword>
<feature type="non-terminal residue" evidence="7">
    <location>
        <position position="85"/>
    </location>
</feature>
<dbReference type="EMBL" id="KZ391775">
    <property type="protein sequence ID" value="PIO54849.1"/>
    <property type="molecule type" value="Genomic_DNA"/>
</dbReference>
<evidence type="ECO:0000256" key="3">
    <source>
        <dbReference type="ARBA" id="ARBA00022833"/>
    </source>
</evidence>
<name>A0A2G9TA55_TELCI</name>
<evidence type="ECO:0000256" key="4">
    <source>
        <dbReference type="ARBA" id="ARBA00023038"/>
    </source>
</evidence>
<keyword evidence="8" id="KW-1185">Reference proteome</keyword>
<keyword evidence="4 5" id="KW-0440">LIM domain</keyword>
<evidence type="ECO:0000256" key="2">
    <source>
        <dbReference type="ARBA" id="ARBA00022737"/>
    </source>
</evidence>
<organism evidence="7 8">
    <name type="scientific">Teladorsagia circumcincta</name>
    <name type="common">Brown stomach worm</name>
    <name type="synonym">Ostertagia circumcincta</name>
    <dbReference type="NCBI Taxonomy" id="45464"/>
    <lineage>
        <taxon>Eukaryota</taxon>
        <taxon>Metazoa</taxon>
        <taxon>Ecdysozoa</taxon>
        <taxon>Nematoda</taxon>
        <taxon>Chromadorea</taxon>
        <taxon>Rhabditida</taxon>
        <taxon>Rhabditina</taxon>
        <taxon>Rhabditomorpha</taxon>
        <taxon>Strongyloidea</taxon>
        <taxon>Trichostrongylidae</taxon>
        <taxon>Teladorsagia</taxon>
    </lineage>
</organism>
<dbReference type="InterPro" id="IPR001781">
    <property type="entry name" value="Znf_LIM"/>
</dbReference>
<feature type="domain" description="LIM zinc-binding" evidence="6">
    <location>
        <begin position="8"/>
        <end position="72"/>
    </location>
</feature>
<protein>
    <submittedName>
        <fullName evidence="7">LIM domain protein</fullName>
    </submittedName>
</protein>
<gene>
    <name evidence="7" type="ORF">TELCIR_23776</name>
</gene>
<reference evidence="7 8" key="1">
    <citation type="submission" date="2015-09" db="EMBL/GenBank/DDBJ databases">
        <title>Draft genome of the parasitic nematode Teladorsagia circumcincta isolate WARC Sus (inbred).</title>
        <authorList>
            <person name="Mitreva M."/>
        </authorList>
    </citation>
    <scope>NUCLEOTIDE SEQUENCE [LARGE SCALE GENOMIC DNA]</scope>
    <source>
        <strain evidence="7 8">S</strain>
    </source>
</reference>
<evidence type="ECO:0000256" key="5">
    <source>
        <dbReference type="PROSITE-ProRule" id="PRU00125"/>
    </source>
</evidence>
<dbReference type="SUPFAM" id="SSF57716">
    <property type="entry name" value="Glucocorticoid receptor-like (DNA-binding domain)"/>
    <property type="match status" value="2"/>
</dbReference>
<dbReference type="GO" id="GO:0005925">
    <property type="term" value="C:focal adhesion"/>
    <property type="evidence" value="ECO:0007669"/>
    <property type="project" value="TreeGrafter"/>
</dbReference>
<dbReference type="Proteomes" id="UP000230423">
    <property type="component" value="Unassembled WGS sequence"/>
</dbReference>
<dbReference type="PROSITE" id="PS50023">
    <property type="entry name" value="LIM_DOMAIN_2"/>
    <property type="match status" value="1"/>
</dbReference>
<keyword evidence="1 5" id="KW-0479">Metal-binding</keyword>
<proteinExistence type="predicted"/>
<dbReference type="SMART" id="SM00132">
    <property type="entry name" value="LIM"/>
    <property type="match status" value="1"/>
</dbReference>
<dbReference type="PANTHER" id="PTHR24207">
    <property type="entry name" value="ZYX102 PROTEIN"/>
    <property type="match status" value="1"/>
</dbReference>
<sequence>EQQFYLSDGRFYCKQDYLYNMERKVLSALNRNYHPACFTCTACGMCLDGVQFALDKNNQVYCLPDYHERFAPRCHRCKNAILPDE</sequence>
<dbReference type="OrthoDB" id="25414at2759"/>
<dbReference type="Gene3D" id="2.10.110.10">
    <property type="entry name" value="Cysteine Rich Protein"/>
    <property type="match status" value="1"/>
</dbReference>
<dbReference type="GO" id="GO:0046872">
    <property type="term" value="F:metal ion binding"/>
    <property type="evidence" value="ECO:0007669"/>
    <property type="project" value="UniProtKB-KW"/>
</dbReference>